<evidence type="ECO:0000256" key="6">
    <source>
        <dbReference type="ARBA" id="ARBA00056337"/>
    </source>
</evidence>
<dbReference type="InterPro" id="IPR011343">
    <property type="entry name" value="DeoC"/>
</dbReference>
<dbReference type="InterPro" id="IPR028581">
    <property type="entry name" value="DeoC_typeI"/>
</dbReference>
<dbReference type="PIRSF" id="PIRSF001357">
    <property type="entry name" value="DeoC"/>
    <property type="match status" value="1"/>
</dbReference>
<protein>
    <recommendedName>
        <fullName evidence="7">Deoxyribose-phosphate aldolase</fullName>
        <shortName evidence="7">DERA</shortName>
        <ecNumber evidence="7">4.1.2.4</ecNumber>
    </recommendedName>
    <alternativeName>
        <fullName evidence="7">2-deoxy-D-ribose 5-phosphate aldolase</fullName>
    </alternativeName>
    <alternativeName>
        <fullName evidence="7">Phosphodeoxyriboaldolase</fullName>
        <shortName evidence="7">Deoxyriboaldolase</shortName>
    </alternativeName>
</protein>
<organism evidence="8 9">
    <name type="scientific">Longicatena caecimuris</name>
    <dbReference type="NCBI Taxonomy" id="1796635"/>
    <lineage>
        <taxon>Bacteria</taxon>
        <taxon>Bacillati</taxon>
        <taxon>Bacillota</taxon>
        <taxon>Erysipelotrichia</taxon>
        <taxon>Erysipelotrichales</taxon>
        <taxon>Erysipelotrichaceae</taxon>
        <taxon>Longicatena</taxon>
    </lineage>
</organism>
<dbReference type="CDD" id="cd00959">
    <property type="entry name" value="DeoC"/>
    <property type="match status" value="1"/>
</dbReference>
<dbReference type="GO" id="GO:0005737">
    <property type="term" value="C:cytoplasm"/>
    <property type="evidence" value="ECO:0007669"/>
    <property type="project" value="UniProtKB-SubCell"/>
</dbReference>
<dbReference type="Pfam" id="PF01791">
    <property type="entry name" value="DeoC"/>
    <property type="match status" value="1"/>
</dbReference>
<dbReference type="Gene3D" id="3.20.20.70">
    <property type="entry name" value="Aldolase class I"/>
    <property type="match status" value="1"/>
</dbReference>
<dbReference type="FunFam" id="3.20.20.70:FF:000044">
    <property type="entry name" value="Deoxyribose-phosphate aldolase"/>
    <property type="match status" value="1"/>
</dbReference>
<evidence type="ECO:0000256" key="5">
    <source>
        <dbReference type="ARBA" id="ARBA00048791"/>
    </source>
</evidence>
<dbReference type="UniPathway" id="UPA00002">
    <property type="reaction ID" value="UER00468"/>
</dbReference>
<dbReference type="HAMAP" id="MF_00114">
    <property type="entry name" value="DeoC_type1"/>
    <property type="match status" value="1"/>
</dbReference>
<comment type="similarity">
    <text evidence="1 7">Belongs to the DeoC/FbaB aldolase family. DeoC type 1 subfamily.</text>
</comment>
<keyword evidence="2 7" id="KW-0963">Cytoplasm</keyword>
<comment type="function">
    <text evidence="6 7">Catalyzes a reversible aldol reaction between acetaldehyde and D-glyceraldehyde 3-phosphate to generate 2-deoxy-D-ribose 5-phosphate.</text>
</comment>
<evidence type="ECO:0000256" key="4">
    <source>
        <dbReference type="ARBA" id="ARBA00023270"/>
    </source>
</evidence>
<dbReference type="PANTHER" id="PTHR10889">
    <property type="entry name" value="DEOXYRIBOSE-PHOSPHATE ALDOLASE"/>
    <property type="match status" value="1"/>
</dbReference>
<dbReference type="InterPro" id="IPR002915">
    <property type="entry name" value="DeoC/FbaB/LacD_aldolase"/>
</dbReference>
<comment type="pathway">
    <text evidence="7">Carbohydrate degradation; 2-deoxy-D-ribose 1-phosphate degradation; D-glyceraldehyde 3-phosphate and acetaldehyde from 2-deoxy-alpha-D-ribose 1-phosphate: step 2/2.</text>
</comment>
<keyword evidence="4 7" id="KW-0704">Schiff base</keyword>
<evidence type="ECO:0000313" key="9">
    <source>
        <dbReference type="Proteomes" id="UP000295773"/>
    </source>
</evidence>
<dbReference type="GO" id="GO:0016052">
    <property type="term" value="P:carbohydrate catabolic process"/>
    <property type="evidence" value="ECO:0007669"/>
    <property type="project" value="TreeGrafter"/>
</dbReference>
<dbReference type="SUPFAM" id="SSF51569">
    <property type="entry name" value="Aldolase"/>
    <property type="match status" value="1"/>
</dbReference>
<accession>A0A4R3TKD2</accession>
<reference evidence="8 9" key="1">
    <citation type="submission" date="2019-03" db="EMBL/GenBank/DDBJ databases">
        <title>Genomic Encyclopedia of Type Strains, Phase IV (KMG-IV): sequencing the most valuable type-strain genomes for metagenomic binning, comparative biology and taxonomic classification.</title>
        <authorList>
            <person name="Goeker M."/>
        </authorList>
    </citation>
    <scope>NUCLEOTIDE SEQUENCE [LARGE SCALE GENOMIC DNA]</scope>
    <source>
        <strain evidence="8 9">DSM 29481</strain>
    </source>
</reference>
<dbReference type="InterPro" id="IPR013785">
    <property type="entry name" value="Aldolase_TIM"/>
</dbReference>
<feature type="active site" description="Proton donor/acceptor" evidence="7">
    <location>
        <position position="94"/>
    </location>
</feature>
<dbReference type="NCBIfam" id="TIGR00126">
    <property type="entry name" value="deoC"/>
    <property type="match status" value="1"/>
</dbReference>
<dbReference type="PANTHER" id="PTHR10889:SF1">
    <property type="entry name" value="DEOXYRIBOSE-PHOSPHATE ALDOLASE"/>
    <property type="match status" value="1"/>
</dbReference>
<keyword evidence="3 7" id="KW-0456">Lyase</keyword>
<evidence type="ECO:0000313" key="8">
    <source>
        <dbReference type="EMBL" id="TCU62701.1"/>
    </source>
</evidence>
<dbReference type="GO" id="GO:0004139">
    <property type="term" value="F:deoxyribose-phosphate aldolase activity"/>
    <property type="evidence" value="ECO:0007669"/>
    <property type="project" value="UniProtKB-UniRule"/>
</dbReference>
<feature type="active site" description="Proton donor/acceptor" evidence="7">
    <location>
        <position position="187"/>
    </location>
</feature>
<dbReference type="RefSeq" id="WP_132223892.1">
    <property type="nucleotide sequence ID" value="NZ_JANKBG010000003.1"/>
</dbReference>
<comment type="catalytic activity">
    <reaction evidence="5 7">
        <text>2-deoxy-D-ribose 5-phosphate = D-glyceraldehyde 3-phosphate + acetaldehyde</text>
        <dbReference type="Rhea" id="RHEA:12821"/>
        <dbReference type="ChEBI" id="CHEBI:15343"/>
        <dbReference type="ChEBI" id="CHEBI:59776"/>
        <dbReference type="ChEBI" id="CHEBI:62877"/>
        <dbReference type="EC" id="4.1.2.4"/>
    </reaction>
</comment>
<dbReference type="GO" id="GO:0006018">
    <property type="term" value="P:2-deoxyribose 1-phosphate catabolic process"/>
    <property type="evidence" value="ECO:0007669"/>
    <property type="project" value="UniProtKB-UniRule"/>
</dbReference>
<comment type="caution">
    <text evidence="8">The sequence shown here is derived from an EMBL/GenBank/DDBJ whole genome shotgun (WGS) entry which is preliminary data.</text>
</comment>
<keyword evidence="9" id="KW-1185">Reference proteome</keyword>
<dbReference type="EC" id="4.1.2.4" evidence="7"/>
<name>A0A4R3TKD2_9FIRM</name>
<sequence>MKITRKELAGMVDHTNLKAYATKEDFQQLCEEAKAYGFKSVAINSYPVAMCRKMLENSSVLCGAAIGFPLGQTTIAVKAAEVEDAIGHGCQEFDYVCNIGKVKEHDYAYLRKEMECLVGIARKHGVCCKVIFETCYLEEDEIIELAKIAKEEEPDFVKTSTGFGSAGATIAHVRLMKQYAGDKVQVKAAGGIRDLKTALAMIEAGATRLGTSSGIKICDELAEK</sequence>
<evidence type="ECO:0000256" key="3">
    <source>
        <dbReference type="ARBA" id="ARBA00023239"/>
    </source>
</evidence>
<evidence type="ECO:0000256" key="2">
    <source>
        <dbReference type="ARBA" id="ARBA00022490"/>
    </source>
</evidence>
<dbReference type="GO" id="GO:0009264">
    <property type="term" value="P:deoxyribonucleotide catabolic process"/>
    <property type="evidence" value="ECO:0007669"/>
    <property type="project" value="UniProtKB-UniRule"/>
</dbReference>
<dbReference type="AlphaFoldDB" id="A0A4R3TKD2"/>
<comment type="subcellular location">
    <subcellularLocation>
        <location evidence="7">Cytoplasm</location>
    </subcellularLocation>
</comment>
<feature type="active site" description="Schiff-base intermediate with acetaldehyde" evidence="7">
    <location>
        <position position="158"/>
    </location>
</feature>
<dbReference type="SMART" id="SM01133">
    <property type="entry name" value="DeoC"/>
    <property type="match status" value="1"/>
</dbReference>
<dbReference type="EMBL" id="SMBP01000003">
    <property type="protein sequence ID" value="TCU62701.1"/>
    <property type="molecule type" value="Genomic_DNA"/>
</dbReference>
<gene>
    <name evidence="7" type="primary">deoC</name>
    <name evidence="8" type="ORF">EDD61_103115</name>
</gene>
<evidence type="ECO:0000256" key="7">
    <source>
        <dbReference type="HAMAP-Rule" id="MF_00114"/>
    </source>
</evidence>
<evidence type="ECO:0000256" key="1">
    <source>
        <dbReference type="ARBA" id="ARBA00010936"/>
    </source>
</evidence>
<dbReference type="Proteomes" id="UP000295773">
    <property type="component" value="Unassembled WGS sequence"/>
</dbReference>
<proteinExistence type="inferred from homology"/>